<protein>
    <recommendedName>
        <fullName evidence="3">EGF-like domain-containing protein</fullName>
    </recommendedName>
</protein>
<keyword evidence="1" id="KW-1015">Disulfide bond</keyword>
<dbReference type="SUPFAM" id="SSF57196">
    <property type="entry name" value="EGF/Laminin"/>
    <property type="match status" value="1"/>
</dbReference>
<dbReference type="PROSITE" id="PS50026">
    <property type="entry name" value="EGF_3"/>
    <property type="match status" value="1"/>
</dbReference>
<dbReference type="PROSITE" id="PS00022">
    <property type="entry name" value="EGF_1"/>
    <property type="match status" value="1"/>
</dbReference>
<accession>A0A815SED6</accession>
<reference evidence="4" key="1">
    <citation type="submission" date="2021-02" db="EMBL/GenBank/DDBJ databases">
        <authorList>
            <person name="Nowell W R."/>
        </authorList>
    </citation>
    <scope>NUCLEOTIDE SEQUENCE</scope>
</reference>
<evidence type="ECO:0000256" key="1">
    <source>
        <dbReference type="PROSITE-ProRule" id="PRU00076"/>
    </source>
</evidence>
<keyword evidence="5" id="KW-1185">Reference proteome</keyword>
<feature type="non-terminal residue" evidence="4">
    <location>
        <position position="300"/>
    </location>
</feature>
<comment type="caution">
    <text evidence="1">Lacks conserved residue(s) required for the propagation of feature annotation.</text>
</comment>
<feature type="chain" id="PRO_5032645712" description="EGF-like domain-containing protein" evidence="2">
    <location>
        <begin position="19"/>
        <end position="300"/>
    </location>
</feature>
<dbReference type="Gene3D" id="2.10.25.10">
    <property type="entry name" value="Laminin"/>
    <property type="match status" value="1"/>
</dbReference>
<feature type="signal peptide" evidence="2">
    <location>
        <begin position="1"/>
        <end position="18"/>
    </location>
</feature>
<dbReference type="EMBL" id="CAJNOL010002353">
    <property type="protein sequence ID" value="CAF1491705.1"/>
    <property type="molecule type" value="Genomic_DNA"/>
</dbReference>
<evidence type="ECO:0000313" key="5">
    <source>
        <dbReference type="Proteomes" id="UP000663870"/>
    </source>
</evidence>
<evidence type="ECO:0000259" key="3">
    <source>
        <dbReference type="PROSITE" id="PS50026"/>
    </source>
</evidence>
<dbReference type="GO" id="GO:0008061">
    <property type="term" value="F:chitin binding"/>
    <property type="evidence" value="ECO:0007669"/>
    <property type="project" value="InterPro"/>
</dbReference>
<dbReference type="InterPro" id="IPR036508">
    <property type="entry name" value="Chitin-bd_dom_sf"/>
</dbReference>
<dbReference type="Proteomes" id="UP000663870">
    <property type="component" value="Unassembled WGS sequence"/>
</dbReference>
<keyword evidence="1" id="KW-0245">EGF-like domain</keyword>
<organism evidence="4 5">
    <name type="scientific">Rotaria sordida</name>
    <dbReference type="NCBI Taxonomy" id="392033"/>
    <lineage>
        <taxon>Eukaryota</taxon>
        <taxon>Metazoa</taxon>
        <taxon>Spiralia</taxon>
        <taxon>Gnathifera</taxon>
        <taxon>Rotifera</taxon>
        <taxon>Eurotatoria</taxon>
        <taxon>Bdelloidea</taxon>
        <taxon>Philodinida</taxon>
        <taxon>Philodinidae</taxon>
        <taxon>Rotaria</taxon>
    </lineage>
</organism>
<gene>
    <name evidence="4" type="ORF">JXQ802_LOCUS39902</name>
</gene>
<sequence length="300" mass="33793">MYLLITITYLLLTISINGLPMFYGDDAQYNPCNLNSHTFFYPHRTDIHKYYQCDELGNAYLRFCGYLVWDRVHMTCSWRFGVIRAPSQFAPILKTSRSFFITQSSSTIAVPSSLCKPNNPCGTHGKCLEPRRTALHSYRRFTCVCSDNWFGPLCDKHIDDLTTPTIVKIAQIQNFPPTEKTTVAPILTTKDSKKISYDLKESNINEELDRPLLAIHSIIEENVEISPSTEESKPKAIEASSNVEELNVITTEATSKAEERNPATVEVLPSAKELKLENIEASSNIEEMNVVTTEAAPTSE</sequence>
<evidence type="ECO:0000313" key="4">
    <source>
        <dbReference type="EMBL" id="CAF1491705.1"/>
    </source>
</evidence>
<dbReference type="InterPro" id="IPR000742">
    <property type="entry name" value="EGF"/>
</dbReference>
<feature type="disulfide bond" evidence="1">
    <location>
        <begin position="145"/>
        <end position="154"/>
    </location>
</feature>
<comment type="caution">
    <text evidence="4">The sequence shown here is derived from an EMBL/GenBank/DDBJ whole genome shotgun (WGS) entry which is preliminary data.</text>
</comment>
<dbReference type="Gene3D" id="2.170.140.10">
    <property type="entry name" value="Chitin binding domain"/>
    <property type="match status" value="1"/>
</dbReference>
<dbReference type="SUPFAM" id="SSF57625">
    <property type="entry name" value="Invertebrate chitin-binding proteins"/>
    <property type="match status" value="1"/>
</dbReference>
<keyword evidence="2" id="KW-0732">Signal</keyword>
<evidence type="ECO:0000256" key="2">
    <source>
        <dbReference type="SAM" id="SignalP"/>
    </source>
</evidence>
<feature type="domain" description="EGF-like" evidence="3">
    <location>
        <begin position="111"/>
        <end position="155"/>
    </location>
</feature>
<dbReference type="AlphaFoldDB" id="A0A815SED6"/>
<name>A0A815SED6_9BILA</name>
<proteinExistence type="predicted"/>